<name>A0A4Q7NCS1_9BURK</name>
<organism evidence="1 2">
    <name type="scientific">Pigmentiphaga kullae</name>
    <dbReference type="NCBI Taxonomy" id="151784"/>
    <lineage>
        <taxon>Bacteria</taxon>
        <taxon>Pseudomonadati</taxon>
        <taxon>Pseudomonadota</taxon>
        <taxon>Betaproteobacteria</taxon>
        <taxon>Burkholderiales</taxon>
        <taxon>Alcaligenaceae</taxon>
        <taxon>Pigmentiphaga</taxon>
    </lineage>
</organism>
<gene>
    <name evidence="1" type="ORF">EV675_3388</name>
</gene>
<reference evidence="1 2" key="1">
    <citation type="submission" date="2019-02" db="EMBL/GenBank/DDBJ databases">
        <title>Genomic Encyclopedia of Type Strains, Phase IV (KMG-IV): sequencing the most valuable type-strain genomes for metagenomic binning, comparative biology and taxonomic classification.</title>
        <authorList>
            <person name="Goeker M."/>
        </authorList>
    </citation>
    <scope>NUCLEOTIDE SEQUENCE [LARGE SCALE GENOMIC DNA]</scope>
    <source>
        <strain evidence="1 2">K24</strain>
    </source>
</reference>
<dbReference type="Proteomes" id="UP000292445">
    <property type="component" value="Unassembled WGS sequence"/>
</dbReference>
<dbReference type="OrthoDB" id="4392084at2"/>
<dbReference type="RefSeq" id="WP_130358401.1">
    <property type="nucleotide sequence ID" value="NZ_SGXC01000002.1"/>
</dbReference>
<evidence type="ECO:0000313" key="2">
    <source>
        <dbReference type="Proteomes" id="UP000292445"/>
    </source>
</evidence>
<dbReference type="EMBL" id="SGXC01000002">
    <property type="protein sequence ID" value="RZS80776.1"/>
    <property type="molecule type" value="Genomic_DNA"/>
</dbReference>
<proteinExistence type="predicted"/>
<keyword evidence="2" id="KW-1185">Reference proteome</keyword>
<comment type="caution">
    <text evidence="1">The sequence shown here is derived from an EMBL/GenBank/DDBJ whole genome shotgun (WGS) entry which is preliminary data.</text>
</comment>
<accession>A0A4Q7NCS1</accession>
<evidence type="ECO:0000313" key="1">
    <source>
        <dbReference type="EMBL" id="RZS80776.1"/>
    </source>
</evidence>
<dbReference type="AlphaFoldDB" id="A0A4Q7NCS1"/>
<protein>
    <submittedName>
        <fullName evidence="1">Uncharacterized protein</fullName>
    </submittedName>
</protein>
<sequence length="64" mass="7269">MTAIWMFEGGRLEARDETGELLRWWLADEAMGRPLAALLNDTHSLSRLFLWPLLDAKEGLDTPA</sequence>